<gene>
    <name evidence="1" type="ORF">HMPREF3213_01616</name>
</gene>
<organism evidence="1 2">
    <name type="scientific">Heyndrickxia coagulans</name>
    <name type="common">Weizmannia coagulans</name>
    <dbReference type="NCBI Taxonomy" id="1398"/>
    <lineage>
        <taxon>Bacteria</taxon>
        <taxon>Bacillati</taxon>
        <taxon>Bacillota</taxon>
        <taxon>Bacilli</taxon>
        <taxon>Bacillales</taxon>
        <taxon>Bacillaceae</taxon>
        <taxon>Heyndrickxia</taxon>
    </lineage>
</organism>
<reference evidence="2" key="1">
    <citation type="submission" date="2016-01" db="EMBL/GenBank/DDBJ databases">
        <authorList>
            <person name="Mitreva M."/>
            <person name="Pepin K.H."/>
            <person name="Mihindukulasuriya K.A."/>
            <person name="Fulton R."/>
            <person name="Fronick C."/>
            <person name="O'Laughlin M."/>
            <person name="Miner T."/>
            <person name="Herter B."/>
            <person name="Rosa B.A."/>
            <person name="Cordes M."/>
            <person name="Tomlinson C."/>
            <person name="Wollam A."/>
            <person name="Palsikar V.B."/>
            <person name="Mardis E.R."/>
            <person name="Wilson R.K."/>
        </authorList>
    </citation>
    <scope>NUCLEOTIDE SEQUENCE [LARGE SCALE GENOMIC DNA]</scope>
    <source>
        <strain evidence="2">GED7749B</strain>
    </source>
</reference>
<dbReference type="AlphaFoldDB" id="A0A133KT63"/>
<accession>A0A133KT63</accession>
<evidence type="ECO:0000313" key="1">
    <source>
        <dbReference type="EMBL" id="KWZ82771.1"/>
    </source>
</evidence>
<comment type="caution">
    <text evidence="1">The sequence shown here is derived from an EMBL/GenBank/DDBJ whole genome shotgun (WGS) entry which is preliminary data.</text>
</comment>
<name>A0A133KT63_HEYCO</name>
<dbReference type="Proteomes" id="UP000070376">
    <property type="component" value="Unassembled WGS sequence"/>
</dbReference>
<evidence type="ECO:0000313" key="2">
    <source>
        <dbReference type="Proteomes" id="UP000070376"/>
    </source>
</evidence>
<protein>
    <submittedName>
        <fullName evidence="1">Uncharacterized protein</fullName>
    </submittedName>
</protein>
<dbReference type="EMBL" id="LRPN01000049">
    <property type="protein sequence ID" value="KWZ82771.1"/>
    <property type="molecule type" value="Genomic_DNA"/>
</dbReference>
<sequence>MKDSAYEPGACFVAGIAFFTEMRNLFEIITILQNEKNSAQ</sequence>
<proteinExistence type="predicted"/>